<name>A0A1F2PFI9_9FIRM</name>
<evidence type="ECO:0000313" key="3">
    <source>
        <dbReference type="Proteomes" id="UP000176244"/>
    </source>
</evidence>
<proteinExistence type="predicted"/>
<organism evidence="2 3">
    <name type="scientific">Acetobacterium wieringae</name>
    <dbReference type="NCBI Taxonomy" id="52694"/>
    <lineage>
        <taxon>Bacteria</taxon>
        <taxon>Bacillati</taxon>
        <taxon>Bacillota</taxon>
        <taxon>Clostridia</taxon>
        <taxon>Eubacteriales</taxon>
        <taxon>Eubacteriaceae</taxon>
        <taxon>Acetobacterium</taxon>
    </lineage>
</organism>
<evidence type="ECO:0000256" key="1">
    <source>
        <dbReference type="SAM" id="MobiDB-lite"/>
    </source>
</evidence>
<comment type="caution">
    <text evidence="2">The sequence shown here is derived from an EMBL/GenBank/DDBJ whole genome shotgun (WGS) entry which is preliminary data.</text>
</comment>
<sequence>MGTIISILIFIGLMFVMSKFGIGCCGGHSGHKHHNDSKNSEGSELAGSEKKQISKNDLE</sequence>
<feature type="compositionally biased region" description="Basic and acidic residues" evidence="1">
    <location>
        <begin position="36"/>
        <end position="59"/>
    </location>
</feature>
<evidence type="ECO:0008006" key="4">
    <source>
        <dbReference type="Google" id="ProtNLM"/>
    </source>
</evidence>
<dbReference type="RefSeq" id="WP_070372004.1">
    <property type="nucleotide sequence ID" value="NZ_LKEU01000036.1"/>
</dbReference>
<feature type="region of interest" description="Disordered" evidence="1">
    <location>
        <begin position="30"/>
        <end position="59"/>
    </location>
</feature>
<reference evidence="2 3" key="1">
    <citation type="submission" date="2015-09" db="EMBL/GenBank/DDBJ databases">
        <title>Genome sequence of Acetobacterium wieringae DSM 1911.</title>
        <authorList>
            <person name="Poehlein A."/>
            <person name="Bengelsdorf F.R."/>
            <person name="Schiel-Bengelsdorf B."/>
            <person name="Duerre P."/>
            <person name="Daniel R."/>
        </authorList>
    </citation>
    <scope>NUCLEOTIDE SEQUENCE [LARGE SCALE GENOMIC DNA]</scope>
    <source>
        <strain evidence="2 3">DSM 1911</strain>
    </source>
</reference>
<dbReference type="Proteomes" id="UP000176244">
    <property type="component" value="Unassembled WGS sequence"/>
</dbReference>
<gene>
    <name evidence="2" type="ORF">ACWI_27340</name>
</gene>
<accession>A0A1F2PFI9</accession>
<dbReference type="AlphaFoldDB" id="A0A1F2PFI9"/>
<dbReference type="EMBL" id="LKEU01000036">
    <property type="protein sequence ID" value="OFV69845.1"/>
    <property type="molecule type" value="Genomic_DNA"/>
</dbReference>
<evidence type="ECO:0000313" key="2">
    <source>
        <dbReference type="EMBL" id="OFV69845.1"/>
    </source>
</evidence>
<protein>
    <recommendedName>
        <fullName evidence="4">DUF2933 domain-containing protein</fullName>
    </recommendedName>
</protein>